<dbReference type="RefSeq" id="WP_166779911.1">
    <property type="nucleotide sequence ID" value="NZ_JAAOYO010000002.1"/>
</dbReference>
<dbReference type="Gene3D" id="3.40.50.2000">
    <property type="entry name" value="Glycogen Phosphorylase B"/>
    <property type="match status" value="1"/>
</dbReference>
<reference evidence="1 2" key="1">
    <citation type="submission" date="2020-03" db="EMBL/GenBank/DDBJ databases">
        <title>Above-ground endophytic microbial communities from plants in different locations in the United States.</title>
        <authorList>
            <person name="Frank C."/>
        </authorList>
    </citation>
    <scope>NUCLEOTIDE SEQUENCE [LARGE SCALE GENOMIC DNA]</scope>
    <source>
        <strain evidence="1 2">WW7</strain>
    </source>
</reference>
<dbReference type="EMBL" id="JAAOYO010000002">
    <property type="protein sequence ID" value="NII40840.1"/>
    <property type="molecule type" value="Genomic_DNA"/>
</dbReference>
<proteinExistence type="predicted"/>
<keyword evidence="2" id="KW-1185">Reference proteome</keyword>
<protein>
    <submittedName>
        <fullName evidence="1">Glycosyltransferase involved in cell wall biosynthesis</fullName>
    </submittedName>
</protein>
<dbReference type="SUPFAM" id="SSF53756">
    <property type="entry name" value="UDP-Glycosyltransferase/glycogen phosphorylase"/>
    <property type="match status" value="1"/>
</dbReference>
<gene>
    <name evidence="1" type="ORF">E9228_001476</name>
</gene>
<name>A0ABX0T5R8_9MICO</name>
<evidence type="ECO:0000313" key="1">
    <source>
        <dbReference type="EMBL" id="NII40840.1"/>
    </source>
</evidence>
<sequence>MSRFRSPGVVLYDPNGRNPYGNELAVVFGLLGIAVHHWVPRARDYVPDAGIRVIPGLAGPIADSNQRLRSVARRFTGPLRSIILQPLRRPVVAAWNVDIWDMVLLGLRAALGAQVLVVLHNPRQVAGRSGRWVRFEKLLLARCTVCVHSVRLQQMAAEDFPVVKVTPHPPFLSSVRGTSGWTPRALEGVAGLPRVSFIGDPRPDKGVNDIPAIAAAVGRSFELQILASGRAPQHVVEMLAEHGVLVRHSADDGPLSDGDLIAALLTSSCVVAPYRSVTESGSIRLATAVGVPVFAYDTDGVREILPRSQLAASPEALGEMIGSQLRSPAAPIGQLSLEDQLQRSLEAWKDVLRVAD</sequence>
<comment type="caution">
    <text evidence="1">The sequence shown here is derived from an EMBL/GenBank/DDBJ whole genome shotgun (WGS) entry which is preliminary data.</text>
</comment>
<evidence type="ECO:0000313" key="2">
    <source>
        <dbReference type="Proteomes" id="UP001318300"/>
    </source>
</evidence>
<organism evidence="1 2">
    <name type="scientific">Curtobacterium salicis</name>
    <dbReference type="NCBI Taxonomy" id="1779862"/>
    <lineage>
        <taxon>Bacteria</taxon>
        <taxon>Bacillati</taxon>
        <taxon>Actinomycetota</taxon>
        <taxon>Actinomycetes</taxon>
        <taxon>Micrococcales</taxon>
        <taxon>Microbacteriaceae</taxon>
        <taxon>Curtobacterium</taxon>
    </lineage>
</organism>
<accession>A0ABX0T5R8</accession>
<dbReference type="Proteomes" id="UP001318300">
    <property type="component" value="Unassembled WGS sequence"/>
</dbReference>